<evidence type="ECO:0000256" key="9">
    <source>
        <dbReference type="ARBA" id="ARBA00022679"/>
    </source>
</evidence>
<protein>
    <recommendedName>
        <fullName evidence="5">phosphoenolpyruvate--protein phosphotransferase</fullName>
        <ecNumber evidence="5">2.7.3.9</ecNumber>
    </recommendedName>
</protein>
<keyword evidence="8" id="KW-0762">Sugar transport</keyword>
<dbReference type="InterPro" id="IPR015813">
    <property type="entry name" value="Pyrv/PenolPyrv_kinase-like_dom"/>
</dbReference>
<comment type="similarity">
    <text evidence="4">Belongs to the PEP-utilizing enzyme family.</text>
</comment>
<dbReference type="SMART" id="SM00065">
    <property type="entry name" value="GAF"/>
    <property type="match status" value="1"/>
</dbReference>
<keyword evidence="12" id="KW-0418">Kinase</keyword>
<evidence type="ECO:0000313" key="15">
    <source>
        <dbReference type="EMBL" id="MEW4365735.1"/>
    </source>
</evidence>
<dbReference type="InterPro" id="IPR040442">
    <property type="entry name" value="Pyrv_kinase-like_dom_sf"/>
</dbReference>
<dbReference type="PROSITE" id="PS00742">
    <property type="entry name" value="PEP_ENZYMES_2"/>
    <property type="match status" value="1"/>
</dbReference>
<evidence type="ECO:0000256" key="10">
    <source>
        <dbReference type="ARBA" id="ARBA00022683"/>
    </source>
</evidence>
<gene>
    <name evidence="15" type="primary">ptsP</name>
    <name evidence="15" type="ORF">ABVT42_09745</name>
</gene>
<feature type="domain" description="GAF" evidence="14">
    <location>
        <begin position="17"/>
        <end position="164"/>
    </location>
</feature>
<dbReference type="InterPro" id="IPR050499">
    <property type="entry name" value="PEP-utilizing_PTS_enzyme"/>
</dbReference>
<comment type="caution">
    <text evidence="15">The sequence shown here is derived from an EMBL/GenBank/DDBJ whole genome shotgun (WGS) entry which is preliminary data.</text>
</comment>
<dbReference type="InterPro" id="IPR006318">
    <property type="entry name" value="PTS_EI-like"/>
</dbReference>
<keyword evidence="6" id="KW-0813">Transport</keyword>
<evidence type="ECO:0000259" key="14">
    <source>
        <dbReference type="SMART" id="SM00065"/>
    </source>
</evidence>
<dbReference type="EMBL" id="JBFDAH010000008">
    <property type="protein sequence ID" value="MEW4365735.1"/>
    <property type="molecule type" value="Genomic_DNA"/>
</dbReference>
<dbReference type="Pfam" id="PF05524">
    <property type="entry name" value="PEP-utilisers_N"/>
    <property type="match status" value="1"/>
</dbReference>
<keyword evidence="11" id="KW-0479">Metal-binding</keyword>
<dbReference type="SUPFAM" id="SSF51621">
    <property type="entry name" value="Phosphoenolpyruvate/pyruvate domain"/>
    <property type="match status" value="1"/>
</dbReference>
<keyword evidence="16" id="KW-1185">Reference proteome</keyword>
<dbReference type="Gene3D" id="3.20.20.60">
    <property type="entry name" value="Phosphoenolpyruvate-binding domains"/>
    <property type="match status" value="1"/>
</dbReference>
<dbReference type="PANTHER" id="PTHR46244:SF1">
    <property type="entry name" value="PHOSPHOENOLPYRUVATE-DEPENDENT PHOSPHOTRANSFERASE SYSTEM"/>
    <property type="match status" value="1"/>
</dbReference>
<evidence type="ECO:0000256" key="1">
    <source>
        <dbReference type="ARBA" id="ARBA00000683"/>
    </source>
</evidence>
<proteinExistence type="inferred from homology"/>
<dbReference type="SUPFAM" id="SSF47831">
    <property type="entry name" value="Enzyme I of the PEP:sugar phosphotransferase system HPr-binding (sub)domain"/>
    <property type="match status" value="1"/>
</dbReference>
<comment type="subcellular location">
    <subcellularLocation>
        <location evidence="3">Cytoplasm</location>
    </subcellularLocation>
</comment>
<dbReference type="GO" id="GO:0008965">
    <property type="term" value="F:phosphoenolpyruvate-protein phosphotransferase activity"/>
    <property type="evidence" value="ECO:0007669"/>
    <property type="project" value="UniProtKB-EC"/>
</dbReference>
<evidence type="ECO:0000256" key="4">
    <source>
        <dbReference type="ARBA" id="ARBA00007837"/>
    </source>
</evidence>
<dbReference type="InterPro" id="IPR036618">
    <property type="entry name" value="PtsI_HPr-bd_sf"/>
</dbReference>
<evidence type="ECO:0000256" key="13">
    <source>
        <dbReference type="ARBA" id="ARBA00022842"/>
    </source>
</evidence>
<accession>A0ABV3MNI8</accession>
<dbReference type="Pfam" id="PF02896">
    <property type="entry name" value="PEP-utilizers_C"/>
    <property type="match status" value="1"/>
</dbReference>
<evidence type="ECO:0000256" key="8">
    <source>
        <dbReference type="ARBA" id="ARBA00022597"/>
    </source>
</evidence>
<dbReference type="Pfam" id="PF01590">
    <property type="entry name" value="GAF"/>
    <property type="match status" value="1"/>
</dbReference>
<dbReference type="InterPro" id="IPR029016">
    <property type="entry name" value="GAF-like_dom_sf"/>
</dbReference>
<dbReference type="PANTHER" id="PTHR46244">
    <property type="entry name" value="PHOSPHOENOLPYRUVATE-PROTEIN PHOSPHOTRANSFERASE"/>
    <property type="match status" value="1"/>
</dbReference>
<dbReference type="InterPro" id="IPR008279">
    <property type="entry name" value="PEP-util_enz_mobile_dom"/>
</dbReference>
<dbReference type="EC" id="2.7.3.9" evidence="5"/>
<dbReference type="InterPro" id="IPR000121">
    <property type="entry name" value="PEP_util_C"/>
</dbReference>
<dbReference type="InterPro" id="IPR008731">
    <property type="entry name" value="PTS_EIN"/>
</dbReference>
<evidence type="ECO:0000256" key="7">
    <source>
        <dbReference type="ARBA" id="ARBA00022490"/>
    </source>
</evidence>
<evidence type="ECO:0000256" key="12">
    <source>
        <dbReference type="ARBA" id="ARBA00022777"/>
    </source>
</evidence>
<sequence>MLEQLRQVTQAVSLASGKQDALDVIVDEVCKALNVEVCSIYLADYHTNEFVLMANRGLSQQLIGQIRLAFNEGLVGLIGQREEPIHLHQAKKHPSYTQSTSHFDDNLNAFLGVPIIYQRQVLGVLVIQQQEQRRFHLDEETFLITLAAQLSALLSNSEINDLFETADATSPLIHSLCGSAASPGIAIGQARVIFPPENIHSVPDRKTEDIQGELKNLTAAVKATHRQLERMSRRMQGLVSEQELSLFAAYKQILISKGLSDEVEKQIQQGYWAPTALRIVIQKHLKAFLSMDDPYLRERANDIEDLANRVLAHLQRANNTIQTIEPETIVVAESITAAMLAELPTDKVAGIISVKGSSTSHAAILAKALGIPAIMGIENFPLTRIENRSLIIDGYNGQLYLSPNPALVNQFKELIEEEKQLSYELTRDKGLPNTTKDGFRIKLMINCNYGTDLHKARLLGANGVGLFRSELAFMQLEQFPSESAQSVIYRELFEEFKHSTITIRTLDIGGDKQLSYFPIKEENPFLGWRGIRVTLDHPEIFLVQLRAIFKASAGYSKLKLALPMVSTLEELNECYRLIHQAFAEVEEELKFTHKVLKKPKIGITLEVPAALFNLTTFTKRVDFISIGTNDLIQYLMAVDRNNLQVKSLYSHYQPSVLHALKQIATECDKSSTPIQVCGEMAADQLAALLLVGMGYHDLSMNVISLAKVKRAISRFELAELQDMAATVLTFETEVKIKRYMMKMIENKGLGGLVRAGI</sequence>
<keyword evidence="10" id="KW-0598">Phosphotransferase system</keyword>
<dbReference type="PRINTS" id="PR01736">
    <property type="entry name" value="PHPHTRNFRASE"/>
</dbReference>
<evidence type="ECO:0000256" key="6">
    <source>
        <dbReference type="ARBA" id="ARBA00022448"/>
    </source>
</evidence>
<evidence type="ECO:0000256" key="2">
    <source>
        <dbReference type="ARBA" id="ARBA00001946"/>
    </source>
</evidence>
<dbReference type="Proteomes" id="UP001554427">
    <property type="component" value="Unassembled WGS sequence"/>
</dbReference>
<dbReference type="Gene3D" id="1.10.274.10">
    <property type="entry name" value="PtsI, HPr-binding domain"/>
    <property type="match status" value="1"/>
</dbReference>
<dbReference type="Pfam" id="PF00391">
    <property type="entry name" value="PEP-utilizers"/>
    <property type="match status" value="1"/>
</dbReference>
<organism evidence="15 16">
    <name type="scientific">Aliikangiella maris</name>
    <dbReference type="NCBI Taxonomy" id="3162458"/>
    <lineage>
        <taxon>Bacteria</taxon>
        <taxon>Pseudomonadati</taxon>
        <taxon>Pseudomonadota</taxon>
        <taxon>Gammaproteobacteria</taxon>
        <taxon>Oceanospirillales</taxon>
        <taxon>Pleioneaceae</taxon>
        <taxon>Aliikangiella</taxon>
    </lineage>
</organism>
<evidence type="ECO:0000313" key="16">
    <source>
        <dbReference type="Proteomes" id="UP001554427"/>
    </source>
</evidence>
<dbReference type="SUPFAM" id="SSF52009">
    <property type="entry name" value="Phosphohistidine domain"/>
    <property type="match status" value="1"/>
</dbReference>
<name>A0ABV3MNI8_9GAMM</name>
<keyword evidence="13" id="KW-0460">Magnesium</keyword>
<reference evidence="15 16" key="1">
    <citation type="submission" date="2024-06" db="EMBL/GenBank/DDBJ databases">
        <title>Aliikangiella maris sp. nov., sp. nov., a phycosphere bacterium isolated from seawater and ecosystem role in Phaeocystis globosa blooms.</title>
        <authorList>
            <person name="Li F."/>
        </authorList>
    </citation>
    <scope>NUCLEOTIDE SEQUENCE [LARGE SCALE GENOMIC DNA]</scope>
    <source>
        <strain evidence="15 16">GXAS 306</strain>
    </source>
</reference>
<dbReference type="RefSeq" id="WP_367023727.1">
    <property type="nucleotide sequence ID" value="NZ_JBFDAH010000008.1"/>
</dbReference>
<keyword evidence="9 15" id="KW-0808">Transferase</keyword>
<keyword evidence="7" id="KW-0963">Cytoplasm</keyword>
<dbReference type="Gene3D" id="3.50.30.10">
    <property type="entry name" value="Phosphohistidine domain"/>
    <property type="match status" value="1"/>
</dbReference>
<comment type="catalytic activity">
    <reaction evidence="1">
        <text>L-histidyl-[protein] + phosphoenolpyruvate = N(pros)-phospho-L-histidyl-[protein] + pyruvate</text>
        <dbReference type="Rhea" id="RHEA:23880"/>
        <dbReference type="Rhea" id="RHEA-COMP:9745"/>
        <dbReference type="Rhea" id="RHEA-COMP:9746"/>
        <dbReference type="ChEBI" id="CHEBI:15361"/>
        <dbReference type="ChEBI" id="CHEBI:29979"/>
        <dbReference type="ChEBI" id="CHEBI:58702"/>
        <dbReference type="ChEBI" id="CHEBI:64837"/>
        <dbReference type="EC" id="2.7.3.9"/>
    </reaction>
</comment>
<dbReference type="SUPFAM" id="SSF55781">
    <property type="entry name" value="GAF domain-like"/>
    <property type="match status" value="1"/>
</dbReference>
<dbReference type="NCBIfam" id="TIGR01417">
    <property type="entry name" value="PTS_I_fam"/>
    <property type="match status" value="1"/>
</dbReference>
<evidence type="ECO:0000256" key="5">
    <source>
        <dbReference type="ARBA" id="ARBA00012232"/>
    </source>
</evidence>
<evidence type="ECO:0000256" key="3">
    <source>
        <dbReference type="ARBA" id="ARBA00004496"/>
    </source>
</evidence>
<dbReference type="NCBIfam" id="NF008283">
    <property type="entry name" value="PRK11061.1"/>
    <property type="match status" value="1"/>
</dbReference>
<evidence type="ECO:0000256" key="11">
    <source>
        <dbReference type="ARBA" id="ARBA00022723"/>
    </source>
</evidence>
<comment type="cofactor">
    <cofactor evidence="2">
        <name>Mg(2+)</name>
        <dbReference type="ChEBI" id="CHEBI:18420"/>
    </cofactor>
</comment>
<dbReference type="InterPro" id="IPR036637">
    <property type="entry name" value="Phosphohistidine_dom_sf"/>
</dbReference>
<dbReference type="InterPro" id="IPR023151">
    <property type="entry name" value="PEP_util_CS"/>
</dbReference>
<dbReference type="Gene3D" id="3.30.450.40">
    <property type="match status" value="1"/>
</dbReference>
<dbReference type="InterPro" id="IPR003018">
    <property type="entry name" value="GAF"/>
</dbReference>